<dbReference type="RefSeq" id="WP_004484763.1">
    <property type="nucleotide sequence ID" value="NZ_AHON02000043.1"/>
</dbReference>
<comment type="caution">
    <text evidence="1">The sequence shown here is derived from an EMBL/GenBank/DDBJ whole genome shotgun (WGS) entry which is preliminary data.</text>
</comment>
<sequence>MRNGKGSDITKKQKDLLRLKRELDIIQKKINSLAWLPLPKPAFRSYAIGWEIKLTSSKYLAEYKYIVDEFAEYSRTKTLKKAKELNPPKITLSNKNYIKLLAKHPMAVRWFIKGKNEFNKNIYIFNKREILVKKIFKIYVTHLRTIDPNLESRATEIEKTIYGNYKNLGILYKYLGLKPIRKENIRHKREMRYLDSLFKEELNAIHL</sequence>
<proteinExistence type="predicted"/>
<protein>
    <submittedName>
        <fullName evidence="1">Uncharacterized protein</fullName>
    </submittedName>
</protein>
<accession>A0A0E2BET8</accession>
<keyword evidence="2" id="KW-1185">Reference proteome</keyword>
<name>A0A0E2BET8_9LEPT</name>
<reference evidence="1" key="1">
    <citation type="submission" date="2012-10" db="EMBL/GenBank/DDBJ databases">
        <authorList>
            <person name="Harkins D.M."/>
            <person name="Durkin A.S."/>
            <person name="Brinkac L.M."/>
            <person name="Haft D.H."/>
            <person name="Selengut J.D."/>
            <person name="Sanka R."/>
            <person name="DePew J."/>
            <person name="Purushe J."/>
            <person name="Matthias M.A."/>
            <person name="Vinetz J.M."/>
            <person name="Sutton G.G."/>
            <person name="Nierman W.C."/>
            <person name="Fouts D.E."/>
        </authorList>
    </citation>
    <scope>NUCLEOTIDE SEQUENCE [LARGE SCALE GENOMIC DNA]</scope>
    <source>
        <strain evidence="1">MOR084</strain>
    </source>
</reference>
<evidence type="ECO:0000313" key="1">
    <source>
        <dbReference type="EMBL" id="EKO33825.1"/>
    </source>
</evidence>
<organism evidence="1 2">
    <name type="scientific">Leptospira santarosai str. MOR084</name>
    <dbReference type="NCBI Taxonomy" id="1049984"/>
    <lineage>
        <taxon>Bacteria</taxon>
        <taxon>Pseudomonadati</taxon>
        <taxon>Spirochaetota</taxon>
        <taxon>Spirochaetia</taxon>
        <taxon>Leptospirales</taxon>
        <taxon>Leptospiraceae</taxon>
        <taxon>Leptospira</taxon>
    </lineage>
</organism>
<dbReference type="Proteomes" id="UP000006329">
    <property type="component" value="Unassembled WGS sequence"/>
</dbReference>
<gene>
    <name evidence="1" type="ORF">LEP1GSC179_2853</name>
</gene>
<dbReference type="AlphaFoldDB" id="A0A0E2BET8"/>
<evidence type="ECO:0000313" key="2">
    <source>
        <dbReference type="Proteomes" id="UP000006329"/>
    </source>
</evidence>
<dbReference type="EMBL" id="AHON02000043">
    <property type="protein sequence ID" value="EKO33825.1"/>
    <property type="molecule type" value="Genomic_DNA"/>
</dbReference>